<evidence type="ECO:0000256" key="3">
    <source>
        <dbReference type="ARBA" id="ARBA00007823"/>
    </source>
</evidence>
<comment type="similarity">
    <text evidence="3">Belongs to the RNase Z family.</text>
</comment>
<comment type="catalytic activity">
    <reaction evidence="1">
        <text>Endonucleolytic cleavage of RNA, removing extra 3' nucleotides from tRNA precursor, generating 3' termini of tRNAs. A 3'-hydroxy group is left at the tRNA terminus and a 5'-phosphoryl group is left at the trailer molecule.</text>
        <dbReference type="EC" id="3.1.26.11"/>
    </reaction>
</comment>
<dbReference type="SUPFAM" id="SSF56281">
    <property type="entry name" value="Metallo-hydrolase/oxidoreductase"/>
    <property type="match status" value="1"/>
</dbReference>
<keyword evidence="8" id="KW-0255">Endonuclease</keyword>
<keyword evidence="5" id="KW-0819">tRNA processing</keyword>
<dbReference type="GO" id="GO:0046872">
    <property type="term" value="F:metal ion binding"/>
    <property type="evidence" value="ECO:0007669"/>
    <property type="project" value="UniProtKB-KW"/>
</dbReference>
<evidence type="ECO:0000313" key="12">
    <source>
        <dbReference type="EMBL" id="RWS24932.1"/>
    </source>
</evidence>
<dbReference type="VEuPathDB" id="VectorBase:LDEU007108"/>
<evidence type="ECO:0000313" key="13">
    <source>
        <dbReference type="Proteomes" id="UP000288716"/>
    </source>
</evidence>
<dbReference type="Pfam" id="PF13691">
    <property type="entry name" value="Lactamase_B_4"/>
    <property type="match status" value="1"/>
</dbReference>
<evidence type="ECO:0000256" key="7">
    <source>
        <dbReference type="ARBA" id="ARBA00022723"/>
    </source>
</evidence>
<organism evidence="12 13">
    <name type="scientific">Leptotrombidium deliense</name>
    <dbReference type="NCBI Taxonomy" id="299467"/>
    <lineage>
        <taxon>Eukaryota</taxon>
        <taxon>Metazoa</taxon>
        <taxon>Ecdysozoa</taxon>
        <taxon>Arthropoda</taxon>
        <taxon>Chelicerata</taxon>
        <taxon>Arachnida</taxon>
        <taxon>Acari</taxon>
        <taxon>Acariformes</taxon>
        <taxon>Trombidiformes</taxon>
        <taxon>Prostigmata</taxon>
        <taxon>Anystina</taxon>
        <taxon>Parasitengona</taxon>
        <taxon>Trombiculoidea</taxon>
        <taxon>Trombiculidae</taxon>
        <taxon>Leptotrombidium</taxon>
    </lineage>
</organism>
<dbReference type="PANTHER" id="PTHR12553:SF49">
    <property type="entry name" value="ZINC PHOSPHODIESTERASE ELAC PROTEIN 2"/>
    <property type="match status" value="1"/>
</dbReference>
<gene>
    <name evidence="12" type="ORF">B4U80_13152</name>
</gene>
<keyword evidence="13" id="KW-1185">Reference proteome</keyword>
<dbReference type="InterPro" id="IPR047151">
    <property type="entry name" value="RNZ2-like"/>
</dbReference>
<dbReference type="GO" id="GO:0042781">
    <property type="term" value="F:3'-tRNA processing endoribonuclease activity"/>
    <property type="evidence" value="ECO:0007669"/>
    <property type="project" value="UniProtKB-EC"/>
</dbReference>
<evidence type="ECO:0000256" key="9">
    <source>
        <dbReference type="ARBA" id="ARBA00022801"/>
    </source>
</evidence>
<sequence length="121" mass="13196">MANLLKPSPNSPPPLITVRVLGNGAIGNPSCVYLFTDNNRYLFNCGEGTQRLANELKVKLLRIENVFLTRTTWDKFGGLPGLSMTLKGIGTKNLTVHGPSDVIDLYGMTRFFGVDAQLGIN</sequence>
<dbReference type="InterPro" id="IPR027794">
    <property type="entry name" value="tRNase_Z_dom"/>
</dbReference>
<dbReference type="GO" id="GO:0005739">
    <property type="term" value="C:mitochondrion"/>
    <property type="evidence" value="ECO:0007669"/>
    <property type="project" value="TreeGrafter"/>
</dbReference>
<evidence type="ECO:0000256" key="2">
    <source>
        <dbReference type="ARBA" id="ARBA00001947"/>
    </source>
</evidence>
<dbReference type="EMBL" id="NCKV01004246">
    <property type="protein sequence ID" value="RWS24932.1"/>
    <property type="molecule type" value="Genomic_DNA"/>
</dbReference>
<dbReference type="STRING" id="299467.A0A443SBP0"/>
<evidence type="ECO:0000256" key="10">
    <source>
        <dbReference type="ARBA" id="ARBA00022833"/>
    </source>
</evidence>
<proteinExistence type="inferred from homology"/>
<keyword evidence="9" id="KW-0378">Hydrolase</keyword>
<evidence type="ECO:0000256" key="4">
    <source>
        <dbReference type="ARBA" id="ARBA00012477"/>
    </source>
</evidence>
<dbReference type="Gene3D" id="3.60.15.10">
    <property type="entry name" value="Ribonuclease Z/Hydroxyacylglutathione hydrolase-like"/>
    <property type="match status" value="1"/>
</dbReference>
<dbReference type="InterPro" id="IPR036866">
    <property type="entry name" value="RibonucZ/Hydroxyglut_hydro"/>
</dbReference>
<dbReference type="AlphaFoldDB" id="A0A443SBP0"/>
<dbReference type="GO" id="GO:1990180">
    <property type="term" value="P:mitochondrial tRNA 3'-end processing"/>
    <property type="evidence" value="ECO:0007669"/>
    <property type="project" value="TreeGrafter"/>
</dbReference>
<accession>A0A443SBP0</accession>
<feature type="non-terminal residue" evidence="12">
    <location>
        <position position="121"/>
    </location>
</feature>
<comment type="cofactor">
    <cofactor evidence="2">
        <name>Zn(2+)</name>
        <dbReference type="ChEBI" id="CHEBI:29105"/>
    </cofactor>
</comment>
<protein>
    <recommendedName>
        <fullName evidence="4">ribonuclease Z</fullName>
        <ecNumber evidence="4">3.1.26.11</ecNumber>
    </recommendedName>
</protein>
<evidence type="ECO:0000256" key="8">
    <source>
        <dbReference type="ARBA" id="ARBA00022759"/>
    </source>
</evidence>
<dbReference type="Proteomes" id="UP000288716">
    <property type="component" value="Unassembled WGS sequence"/>
</dbReference>
<keyword evidence="7" id="KW-0479">Metal-binding</keyword>
<reference evidence="12 13" key="1">
    <citation type="journal article" date="2018" name="Gigascience">
        <title>Genomes of trombidid mites reveal novel predicted allergens and laterally-transferred genes associated with secondary metabolism.</title>
        <authorList>
            <person name="Dong X."/>
            <person name="Chaisiri K."/>
            <person name="Xia D."/>
            <person name="Armstrong S.D."/>
            <person name="Fang Y."/>
            <person name="Donnelly M.J."/>
            <person name="Kadowaki T."/>
            <person name="McGarry J.W."/>
            <person name="Darby A.C."/>
            <person name="Makepeace B.L."/>
        </authorList>
    </citation>
    <scope>NUCLEOTIDE SEQUENCE [LARGE SCALE GENOMIC DNA]</scope>
    <source>
        <strain evidence="12">UoL-UT</strain>
    </source>
</reference>
<evidence type="ECO:0000256" key="5">
    <source>
        <dbReference type="ARBA" id="ARBA00022694"/>
    </source>
</evidence>
<evidence type="ECO:0000259" key="11">
    <source>
        <dbReference type="Pfam" id="PF13691"/>
    </source>
</evidence>
<evidence type="ECO:0000256" key="6">
    <source>
        <dbReference type="ARBA" id="ARBA00022722"/>
    </source>
</evidence>
<keyword evidence="10" id="KW-0862">Zinc</keyword>
<evidence type="ECO:0000256" key="1">
    <source>
        <dbReference type="ARBA" id="ARBA00000402"/>
    </source>
</evidence>
<dbReference type="EC" id="3.1.26.11" evidence="4"/>
<feature type="domain" description="tRNase Z endonuclease" evidence="11">
    <location>
        <begin position="29"/>
        <end position="78"/>
    </location>
</feature>
<keyword evidence="6" id="KW-0540">Nuclease</keyword>
<name>A0A443SBP0_9ACAR</name>
<comment type="caution">
    <text evidence="12">The sequence shown here is derived from an EMBL/GenBank/DDBJ whole genome shotgun (WGS) entry which is preliminary data.</text>
</comment>
<dbReference type="OrthoDB" id="527344at2759"/>
<dbReference type="PANTHER" id="PTHR12553">
    <property type="entry name" value="ZINC PHOSPHODIESTERASE ELAC PROTEIN 2"/>
    <property type="match status" value="1"/>
</dbReference>